<evidence type="ECO:0000313" key="1">
    <source>
        <dbReference type="EMBL" id="EON96010.1"/>
    </source>
</evidence>
<evidence type="ECO:0000313" key="2">
    <source>
        <dbReference type="Proteomes" id="UP000014074"/>
    </source>
</evidence>
<accession>R8B9M2</accession>
<proteinExistence type="predicted"/>
<keyword evidence="2" id="KW-1185">Reference proteome</keyword>
<gene>
    <name evidence="1" type="ORF">UCRPA7_8537</name>
</gene>
<protein>
    <submittedName>
        <fullName evidence="1">Putative transcriptional xre family protein</fullName>
    </submittedName>
</protein>
<dbReference type="Proteomes" id="UP000014074">
    <property type="component" value="Unassembled WGS sequence"/>
</dbReference>
<dbReference type="KEGG" id="tmn:UCRPA7_8537"/>
<dbReference type="eggNOG" id="ENOG502S8CM">
    <property type="taxonomic scope" value="Eukaryota"/>
</dbReference>
<dbReference type="SUPFAM" id="SSF48452">
    <property type="entry name" value="TPR-like"/>
    <property type="match status" value="2"/>
</dbReference>
<dbReference type="HOGENOM" id="CLU_518935_0_0_1"/>
<dbReference type="PANTHER" id="PTHR47691">
    <property type="entry name" value="REGULATOR-RELATED"/>
    <property type="match status" value="1"/>
</dbReference>
<dbReference type="EMBL" id="KB933365">
    <property type="protein sequence ID" value="EON96010.1"/>
    <property type="molecule type" value="Genomic_DNA"/>
</dbReference>
<dbReference type="InterPro" id="IPR011990">
    <property type="entry name" value="TPR-like_helical_dom_sf"/>
</dbReference>
<organism evidence="1 2">
    <name type="scientific">Phaeoacremonium minimum (strain UCR-PA7)</name>
    <name type="common">Esca disease fungus</name>
    <name type="synonym">Togninia minima</name>
    <dbReference type="NCBI Taxonomy" id="1286976"/>
    <lineage>
        <taxon>Eukaryota</taxon>
        <taxon>Fungi</taxon>
        <taxon>Dikarya</taxon>
        <taxon>Ascomycota</taxon>
        <taxon>Pezizomycotina</taxon>
        <taxon>Sordariomycetes</taxon>
        <taxon>Sordariomycetidae</taxon>
        <taxon>Togniniales</taxon>
        <taxon>Togniniaceae</taxon>
        <taxon>Phaeoacremonium</taxon>
    </lineage>
</organism>
<reference evidence="2" key="1">
    <citation type="journal article" date="2013" name="Genome Announc.">
        <title>Draft genome sequence of the ascomycete Phaeoacremonium aleophilum strain UCR-PA7, a causal agent of the esca disease complex in grapevines.</title>
        <authorList>
            <person name="Blanco-Ulate B."/>
            <person name="Rolshausen P."/>
            <person name="Cantu D."/>
        </authorList>
    </citation>
    <scope>NUCLEOTIDE SEQUENCE [LARGE SCALE GENOMIC DNA]</scope>
    <source>
        <strain evidence="2">UCR-PA7</strain>
    </source>
</reference>
<dbReference type="InterPro" id="IPR027417">
    <property type="entry name" value="P-loop_NTPase"/>
</dbReference>
<dbReference type="GeneID" id="19329397"/>
<dbReference type="OrthoDB" id="6161812at2759"/>
<dbReference type="Gene3D" id="1.25.40.10">
    <property type="entry name" value="Tetratricopeptide repeat domain"/>
    <property type="match status" value="1"/>
</dbReference>
<dbReference type="PANTHER" id="PTHR47691:SF3">
    <property type="entry name" value="HTH-TYPE TRANSCRIPTIONAL REGULATOR RV0890C-RELATED"/>
    <property type="match status" value="1"/>
</dbReference>
<dbReference type="AlphaFoldDB" id="R8B9M2"/>
<dbReference type="SUPFAM" id="SSF52540">
    <property type="entry name" value="P-loop containing nucleoside triphosphate hydrolases"/>
    <property type="match status" value="1"/>
</dbReference>
<name>R8B9M2_PHAM7</name>
<dbReference type="Gene3D" id="3.40.50.300">
    <property type="entry name" value="P-loop containing nucleotide triphosphate hydrolases"/>
    <property type="match status" value="1"/>
</dbReference>
<sequence>MADNGEDQPPRKEKDDWENRVNIFLEDKRETEDHESISQVTDELVRFNRPPRSVEFVGRKDSLDRLHAVLSKPGQIGLMSGRGGIGKTATAVEYSYKFESEYSAIFWIEAETAGGCANNLLDILSFLDPEAIPKDLLVGDHTEEALEFLNSAETISLHRIYQEYNHTKRIWPTLNLAELFYNAGFHVWERQTTAYDGLSFLKCAEEQLDAIDFDPNGKLRADIHSIAGIYYNGAGSAFRDESIRKAQAALRIRQVIYESNPEDNDSDVLLRNAANDLASCLLNKNEYEEAGKLLEGCLEQYRTWGTEDDIPFEYAKYYNCNAFVQMRHGNYQDAIESMEKCVELAAKHSTQTWQYWQYKFSLACIIHQSGNSQKALEIHLETLNGRLDLFGQHDQNTIFSTYAVGAMYHHLKAVPTAIDYMIECIECARTSKFPEEALGRAQLHLSKMFREQGIEEEDAKKLEADALKVLGEYSQYASDFLKGVEDPMTLFDDLQSIFDGRFTGRQLLKYMQGMSDVSQSAKPVA</sequence>
<dbReference type="RefSeq" id="XP_007919240.1">
    <property type="nucleotide sequence ID" value="XM_007921049.1"/>
</dbReference>